<dbReference type="PANTHER" id="PTHR10161">
    <property type="entry name" value="TARTRATE-RESISTANT ACID PHOSPHATASE TYPE 5"/>
    <property type="match status" value="1"/>
</dbReference>
<organism evidence="4 5">
    <name type="scientific">Neptunitalea chrysea</name>
    <dbReference type="NCBI Taxonomy" id="1647581"/>
    <lineage>
        <taxon>Bacteria</taxon>
        <taxon>Pseudomonadati</taxon>
        <taxon>Bacteroidota</taxon>
        <taxon>Flavobacteriia</taxon>
        <taxon>Flavobacteriales</taxon>
        <taxon>Flavobacteriaceae</taxon>
        <taxon>Neptunitalea</taxon>
    </lineage>
</organism>
<accession>A0A9W6EVE6</accession>
<gene>
    <name evidence="4" type="ORF">NBRC110019_04820</name>
</gene>
<dbReference type="Pfam" id="PF00149">
    <property type="entry name" value="Metallophos"/>
    <property type="match status" value="1"/>
</dbReference>
<name>A0A9W6EVE6_9FLAO</name>
<proteinExistence type="predicted"/>
<comment type="caution">
    <text evidence="4">The sequence shown here is derived from an EMBL/GenBank/DDBJ whole genome shotgun (WGS) entry which is preliminary data.</text>
</comment>
<dbReference type="SUPFAM" id="SSF56300">
    <property type="entry name" value="Metallo-dependent phosphatases"/>
    <property type="match status" value="1"/>
</dbReference>
<evidence type="ECO:0000256" key="2">
    <source>
        <dbReference type="ARBA" id="ARBA00022801"/>
    </source>
</evidence>
<reference evidence="4" key="1">
    <citation type="submission" date="2022-07" db="EMBL/GenBank/DDBJ databases">
        <title>Taxonomy of Novel Oxalotrophic and Methylotrophic Bacteria.</title>
        <authorList>
            <person name="Sahin N."/>
            <person name="Tani A."/>
        </authorList>
    </citation>
    <scope>NUCLEOTIDE SEQUENCE</scope>
    <source>
        <strain evidence="4">AM327</strain>
    </source>
</reference>
<feature type="domain" description="Calcineurin-like phosphoesterase" evidence="3">
    <location>
        <begin position="45"/>
        <end position="248"/>
    </location>
</feature>
<protein>
    <recommendedName>
        <fullName evidence="3">Calcineurin-like phosphoesterase domain-containing protein</fullName>
    </recommendedName>
</protein>
<dbReference type="GO" id="GO:0016787">
    <property type="term" value="F:hydrolase activity"/>
    <property type="evidence" value="ECO:0007669"/>
    <property type="project" value="UniProtKB-KW"/>
</dbReference>
<keyword evidence="2" id="KW-0378">Hydrolase</keyword>
<evidence type="ECO:0000313" key="5">
    <source>
        <dbReference type="Proteomes" id="UP001143545"/>
    </source>
</evidence>
<keyword evidence="1" id="KW-0732">Signal</keyword>
<dbReference type="Gene3D" id="2.40.160.50">
    <property type="entry name" value="membrane protein fhac: a member of the omp85/tpsb transporter family"/>
    <property type="match status" value="1"/>
</dbReference>
<keyword evidence="5" id="KW-1185">Reference proteome</keyword>
<evidence type="ECO:0000313" key="4">
    <source>
        <dbReference type="EMBL" id="GLB51443.1"/>
    </source>
</evidence>
<evidence type="ECO:0000256" key="1">
    <source>
        <dbReference type="ARBA" id="ARBA00022729"/>
    </source>
</evidence>
<sequence>MRVKSYLVFIFLLILFNGCATYKAQFLEENTTVSYPTEKTVEKRFFLIGDAGNAPYGETTLGLKAMKSVLDTISNQDYVLFLGDNLYPKGMPKKDSPNRELAEYRLDAQVNALEGFPGEIIFIPGNHEYYSEGVKGLEREEKYLNKKLKDKQKQTFFPKDGCGLTQIAISNDIQLVIMDSQWFLEDWDKNPGINDKCDIKTRQKLFLEVEDALKDNQEKTIIFAIHHPLYTNGPHGGQFAAEKHLFPFQTKVPMPVVASLITLVRKSGGISIQDRINGRYKQMADRLITLARNSDRIIFVSGHEHSLQYSRDEDIPQIVSGAGSKTSATKISNFAHFTYGKQGFAILDVFDDGSSWVRYYGAKGDGAELLFQSEIHKPERIFKMDSLPKVFPETISASVYKTDDTDKTELYEDLLGKHYRDVYGTKVKAKTVDLDTLLGGLTPVRMGGGHQSKTLRLVDKQGREYNMRALEKSATQFLQAVAFKDTYMEDDLENTLPERILKDFYTAAHPYASFVVGTLSDAVDVYHTNPKLYYIPKQKALGKYNEEYGGELYMIEERPMDEFKDLYSFGRPDDIDSTDKLFENLRKDEKYSLDEESYIRARLFDMLLGDWDRHEDQWRWAQFDKEDGGVVYKPIPRDRDQVFSNYDGKLLGSARTMITAAKMLQMYGDNLYDLEWFNKEPIAMDKILLQNYTRSGFKKEAEYIQKHLTDDVIDKAFKEFPVEVQTKQLEGVKETLKKRRGNLTDIANRYYEVLSKLVILKGTDKDDIFEINRSGDGETTIKIYRNIDGKKKKKMVDKKFYASETKEIWIYGLDEDDVFEIKGEGKHPIKIRIVGGQNNDIYKIENGKDIIVYDHKSKKNTIKEKGGANFELTDDYEINLFNYKKDKYTSGTFLPAVGFNPDDGVSLGIKATITNFGFERNPFTYKHTITAGYYFATDGFQLIYDGEVAKIFDKTNLQFGGRMTSDNFAQNFFGYGSDTPNYDDESGMDYNRIKMRFLTAYAGLVRRSNYGSDFALKVMFNGAEVHKSEGRFIDTFDASNRFFDWEYFSTLEGSYNFESYDDKLTPGRGMAFNLTTGFTGNLEDFDRNFGYLKSSVSFYNPISRSKRLVLKSSAGTHVNFGDGFEFYQAANLGGNTGLRGYRNQRFTGRNSLVFNEDVRYSLKDIKTSFLPLRVGVFAGIDYGRVWIKNDTANKWQHSYGGGMWINILDSVNTDVMLFTSDDGPRFSFAFGFKF</sequence>
<dbReference type="RefSeq" id="WP_281751994.1">
    <property type="nucleotide sequence ID" value="NZ_BRVP01000003.1"/>
</dbReference>
<dbReference type="InterPro" id="IPR029052">
    <property type="entry name" value="Metallo-depent_PP-like"/>
</dbReference>
<dbReference type="Gene3D" id="3.60.21.10">
    <property type="match status" value="1"/>
</dbReference>
<dbReference type="Proteomes" id="UP001143545">
    <property type="component" value="Unassembled WGS sequence"/>
</dbReference>
<dbReference type="AlphaFoldDB" id="A0A9W6EVE6"/>
<dbReference type="InterPro" id="IPR004843">
    <property type="entry name" value="Calcineurin-like_PHP"/>
</dbReference>
<evidence type="ECO:0000259" key="3">
    <source>
        <dbReference type="Pfam" id="PF00149"/>
    </source>
</evidence>
<dbReference type="PANTHER" id="PTHR10161:SF14">
    <property type="entry name" value="TARTRATE-RESISTANT ACID PHOSPHATASE TYPE 5"/>
    <property type="match status" value="1"/>
</dbReference>
<dbReference type="InterPro" id="IPR051558">
    <property type="entry name" value="Metallophosphoesterase_PAP"/>
</dbReference>
<dbReference type="EMBL" id="BRVP01000003">
    <property type="protein sequence ID" value="GLB51443.1"/>
    <property type="molecule type" value="Genomic_DNA"/>
</dbReference>